<proteinExistence type="predicted"/>
<dbReference type="Proteomes" id="UP000242414">
    <property type="component" value="Unassembled WGS sequence"/>
</dbReference>
<name>A0A1X0QN59_RHIZD</name>
<sequence length="99" mass="11472">MDAHYERFRTKFMNGSTSNFTDKYEGVKIVFKIEDRSRKLITDTMVFNAHVASSLRFDKDSAIPEVDSSIYDFNPSKGTLVITKKHKGSQRNNFQESRN</sequence>
<reference evidence="1" key="1">
    <citation type="journal article" date="2016" name="Proc. Natl. Acad. Sci. U.S.A.">
        <title>Lipid metabolic changes in an early divergent fungus govern the establishment of a mutualistic symbiosis with endobacteria.</title>
        <authorList>
            <person name="Lastovetsky O.A."/>
            <person name="Gaspar M.L."/>
            <person name="Mondo S.J."/>
            <person name="LaButti K.M."/>
            <person name="Sandor L."/>
            <person name="Grigoriev I.V."/>
            <person name="Henry S.A."/>
            <person name="Pawlowska T.E."/>
        </authorList>
    </citation>
    <scope>NUCLEOTIDE SEQUENCE [LARGE SCALE GENOMIC DNA]</scope>
    <source>
        <strain evidence="1">ATCC 52814</strain>
    </source>
</reference>
<dbReference type="VEuPathDB" id="FungiDB:BCV72DRAFT_310269"/>
<accession>A0A1X0QN59</accession>
<dbReference type="EMBL" id="KV922170">
    <property type="protein sequence ID" value="ORE01188.1"/>
    <property type="molecule type" value="Genomic_DNA"/>
</dbReference>
<protein>
    <submittedName>
        <fullName evidence="1">Uncharacterized protein</fullName>
    </submittedName>
</protein>
<dbReference type="OrthoDB" id="2283413at2759"/>
<organism evidence="1">
    <name type="scientific">Rhizopus microsporus var. microsporus</name>
    <dbReference type="NCBI Taxonomy" id="86635"/>
    <lineage>
        <taxon>Eukaryota</taxon>
        <taxon>Fungi</taxon>
        <taxon>Fungi incertae sedis</taxon>
        <taxon>Mucoromycota</taxon>
        <taxon>Mucoromycotina</taxon>
        <taxon>Mucoromycetes</taxon>
        <taxon>Mucorales</taxon>
        <taxon>Mucorineae</taxon>
        <taxon>Rhizopodaceae</taxon>
        <taxon>Rhizopus</taxon>
    </lineage>
</organism>
<dbReference type="AlphaFoldDB" id="A0A1X0QN59"/>
<evidence type="ECO:0000313" key="1">
    <source>
        <dbReference type="EMBL" id="ORE01188.1"/>
    </source>
</evidence>
<gene>
    <name evidence="1" type="ORF">BCV72DRAFT_310269</name>
</gene>